<dbReference type="PROSITE" id="PS50097">
    <property type="entry name" value="BTB"/>
    <property type="match status" value="1"/>
</dbReference>
<evidence type="ECO:0000313" key="3">
    <source>
        <dbReference type="Proteomes" id="UP001521116"/>
    </source>
</evidence>
<dbReference type="Proteomes" id="UP001521116">
    <property type="component" value="Unassembled WGS sequence"/>
</dbReference>
<dbReference type="Pfam" id="PF00651">
    <property type="entry name" value="BTB"/>
    <property type="match status" value="1"/>
</dbReference>
<protein>
    <recommendedName>
        <fullName evidence="1">BTB domain-containing protein</fullName>
    </recommendedName>
</protein>
<gene>
    <name evidence="2" type="ORF">SLS56_006582</name>
</gene>
<dbReference type="PANTHER" id="PTHR47843">
    <property type="entry name" value="BTB DOMAIN-CONTAINING PROTEIN-RELATED"/>
    <property type="match status" value="1"/>
</dbReference>
<evidence type="ECO:0000313" key="2">
    <source>
        <dbReference type="EMBL" id="KAL1627159.1"/>
    </source>
</evidence>
<dbReference type="InterPro" id="IPR011333">
    <property type="entry name" value="SKP1/BTB/POZ_sf"/>
</dbReference>
<dbReference type="Gene3D" id="3.30.710.10">
    <property type="entry name" value="Potassium Channel Kv1.1, Chain A"/>
    <property type="match status" value="1"/>
</dbReference>
<dbReference type="PANTHER" id="PTHR47843:SF2">
    <property type="entry name" value="BTB DOMAIN-CONTAINING PROTEIN"/>
    <property type="match status" value="1"/>
</dbReference>
<feature type="domain" description="BTB" evidence="1">
    <location>
        <begin position="1"/>
        <end position="63"/>
    </location>
</feature>
<dbReference type="SUPFAM" id="SSF54695">
    <property type="entry name" value="POZ domain"/>
    <property type="match status" value="1"/>
</dbReference>
<organism evidence="2 3">
    <name type="scientific">Neofusicoccum ribis</name>
    <dbReference type="NCBI Taxonomy" id="45134"/>
    <lineage>
        <taxon>Eukaryota</taxon>
        <taxon>Fungi</taxon>
        <taxon>Dikarya</taxon>
        <taxon>Ascomycota</taxon>
        <taxon>Pezizomycotina</taxon>
        <taxon>Dothideomycetes</taxon>
        <taxon>Dothideomycetes incertae sedis</taxon>
        <taxon>Botryosphaeriales</taxon>
        <taxon>Botryosphaeriaceae</taxon>
        <taxon>Neofusicoccum</taxon>
    </lineage>
</organism>
<name>A0ABR3SQH2_9PEZI</name>
<sequence length="218" mass="25176">MLGNPLIVHRELICAASPFFKAAFEGDQNNQDGIVTLHQDQYDRDAVETYLKWLYTNQILSPSGDDEFRYLIDAYLTGDKFGDTAFKNAVLDEIIERCSQQNEYPTDIAEYIWSNTAEGSPLRRLYIDFYAWVSDSDFYAMDDGGSDVLVAPREFLRDVLCRMSEVRNRCRFPGAYIYPWVMNRCQYHEHGGGDCCRSSDWGSPSTLTNLYWTLNDEK</sequence>
<reference evidence="2 3" key="1">
    <citation type="submission" date="2024-02" db="EMBL/GenBank/DDBJ databases">
        <title>De novo assembly and annotation of 12 fungi associated with fruit tree decline syndrome in Ontario, Canada.</title>
        <authorList>
            <person name="Sulman M."/>
            <person name="Ellouze W."/>
            <person name="Ilyukhin E."/>
        </authorList>
    </citation>
    <scope>NUCLEOTIDE SEQUENCE [LARGE SCALE GENOMIC DNA]</scope>
    <source>
        <strain evidence="2 3">M1-105</strain>
    </source>
</reference>
<proteinExistence type="predicted"/>
<dbReference type="InterPro" id="IPR000210">
    <property type="entry name" value="BTB/POZ_dom"/>
</dbReference>
<keyword evidence="3" id="KW-1185">Reference proteome</keyword>
<dbReference type="EMBL" id="JAJVDC020000076">
    <property type="protein sequence ID" value="KAL1627159.1"/>
    <property type="molecule type" value="Genomic_DNA"/>
</dbReference>
<accession>A0ABR3SQH2</accession>
<dbReference type="CDD" id="cd18186">
    <property type="entry name" value="BTB_POZ_ZBTB_KLHL-like"/>
    <property type="match status" value="1"/>
</dbReference>
<evidence type="ECO:0000259" key="1">
    <source>
        <dbReference type="PROSITE" id="PS50097"/>
    </source>
</evidence>
<comment type="caution">
    <text evidence="2">The sequence shown here is derived from an EMBL/GenBank/DDBJ whole genome shotgun (WGS) entry which is preliminary data.</text>
</comment>